<name>A0ABQ5NC44_9CLOT</name>
<feature type="transmembrane region" description="Helical" evidence="1">
    <location>
        <begin position="6"/>
        <end position="25"/>
    </location>
</feature>
<dbReference type="EMBL" id="BRXR01000001">
    <property type="protein sequence ID" value="GLC32647.1"/>
    <property type="molecule type" value="Genomic_DNA"/>
</dbReference>
<keyword evidence="3" id="KW-1185">Reference proteome</keyword>
<protein>
    <submittedName>
        <fullName evidence="2">Uncharacterized protein</fullName>
    </submittedName>
</protein>
<feature type="transmembrane region" description="Helical" evidence="1">
    <location>
        <begin position="79"/>
        <end position="102"/>
    </location>
</feature>
<sequence>MWYVFVYFLMFLVPGLFAVAVYNLICYNRINCCKTILLALIYDLFIVGINFAGLRFIKGIGDFSALDSYLHCLSFTPKYILLSLIVGAILAILTCLLTRLFGWCKERIHGNKECCKK</sequence>
<keyword evidence="1" id="KW-0812">Transmembrane</keyword>
<keyword evidence="1" id="KW-1133">Transmembrane helix</keyword>
<gene>
    <name evidence="2" type="ORF">bsdE14_40570</name>
</gene>
<proteinExistence type="predicted"/>
<organism evidence="2 3">
    <name type="scientific">Clostridium omnivorum</name>
    <dbReference type="NCBI Taxonomy" id="1604902"/>
    <lineage>
        <taxon>Bacteria</taxon>
        <taxon>Bacillati</taxon>
        <taxon>Bacillota</taxon>
        <taxon>Clostridia</taxon>
        <taxon>Eubacteriales</taxon>
        <taxon>Clostridiaceae</taxon>
        <taxon>Clostridium</taxon>
    </lineage>
</organism>
<comment type="caution">
    <text evidence="2">The sequence shown here is derived from an EMBL/GenBank/DDBJ whole genome shotgun (WGS) entry which is preliminary data.</text>
</comment>
<evidence type="ECO:0000313" key="2">
    <source>
        <dbReference type="EMBL" id="GLC32647.1"/>
    </source>
</evidence>
<keyword evidence="1" id="KW-0472">Membrane</keyword>
<reference evidence="2 3" key="1">
    <citation type="journal article" date="2024" name="Int. J. Syst. Evol. Microbiol.">
        <title>Clostridium omnivorum sp. nov., isolated from anoxic soil under the treatment of reductive soil disinfestation.</title>
        <authorList>
            <person name="Ueki A."/>
            <person name="Tonouchi A."/>
            <person name="Kaku N."/>
            <person name="Honma S."/>
            <person name="Ueki K."/>
        </authorList>
    </citation>
    <scope>NUCLEOTIDE SEQUENCE [LARGE SCALE GENOMIC DNA]</scope>
    <source>
        <strain evidence="2 3">E14</strain>
    </source>
</reference>
<evidence type="ECO:0000256" key="1">
    <source>
        <dbReference type="SAM" id="Phobius"/>
    </source>
</evidence>
<dbReference type="RefSeq" id="WP_264851957.1">
    <property type="nucleotide sequence ID" value="NZ_BRXR01000001.1"/>
</dbReference>
<evidence type="ECO:0000313" key="3">
    <source>
        <dbReference type="Proteomes" id="UP001208567"/>
    </source>
</evidence>
<dbReference type="Proteomes" id="UP001208567">
    <property type="component" value="Unassembled WGS sequence"/>
</dbReference>
<feature type="transmembrane region" description="Helical" evidence="1">
    <location>
        <begin position="37"/>
        <end position="57"/>
    </location>
</feature>
<accession>A0ABQ5NC44</accession>